<organism evidence="2 3">
    <name type="scientific">Hyphodiscus hymeniophilus</name>
    <dbReference type="NCBI Taxonomy" id="353542"/>
    <lineage>
        <taxon>Eukaryota</taxon>
        <taxon>Fungi</taxon>
        <taxon>Dikarya</taxon>
        <taxon>Ascomycota</taxon>
        <taxon>Pezizomycotina</taxon>
        <taxon>Leotiomycetes</taxon>
        <taxon>Helotiales</taxon>
        <taxon>Hyphodiscaceae</taxon>
        <taxon>Hyphodiscus</taxon>
    </lineage>
</organism>
<dbReference type="Proteomes" id="UP000785200">
    <property type="component" value="Unassembled WGS sequence"/>
</dbReference>
<sequence length="299" mass="33205">MCVKEFYGYNCGHCSVPVLRQCPLSTSNPHYPVCKFPAERPIFTDDFCHPCSRVVWNMKVLKDEEEHRARHLRGECTCEVIFDGEDREKRLHTRGGKDKGKGKGKEQSRREQLQGFPVIGQGMYKQGMAMGEPGGYGSGGGGGKPGHDTQEYESMEHDMQMVKLDDDLACWEPAAQMAAYEYAGYYIEDGQSQGTYPEPSYTVALGSDQGGQLSMGEVGSGMRWYPQHQQYYHTPQIPRAAVYNAVEDAPKGPRAATLRVASLPIGRYDNAAHPDHVEALVVPTQPLVVSSDMMRSEST</sequence>
<feature type="compositionally biased region" description="Basic and acidic residues" evidence="1">
    <location>
        <begin position="89"/>
        <end position="112"/>
    </location>
</feature>
<reference evidence="2" key="1">
    <citation type="submission" date="2019-07" db="EMBL/GenBank/DDBJ databases">
        <title>Hyphodiscus hymeniophilus genome sequencing and assembly.</title>
        <authorList>
            <person name="Kramer G."/>
            <person name="Nodwell J."/>
        </authorList>
    </citation>
    <scope>NUCLEOTIDE SEQUENCE</scope>
    <source>
        <strain evidence="2">ATCC 34498</strain>
    </source>
</reference>
<evidence type="ECO:0000313" key="2">
    <source>
        <dbReference type="EMBL" id="KAG0650685.1"/>
    </source>
</evidence>
<dbReference type="AlphaFoldDB" id="A0A9P7AZ56"/>
<comment type="caution">
    <text evidence="2">The sequence shown here is derived from an EMBL/GenBank/DDBJ whole genome shotgun (WGS) entry which is preliminary data.</text>
</comment>
<dbReference type="OrthoDB" id="3438093at2759"/>
<dbReference type="EMBL" id="VNKQ01000005">
    <property type="protein sequence ID" value="KAG0650685.1"/>
    <property type="molecule type" value="Genomic_DNA"/>
</dbReference>
<gene>
    <name evidence="2" type="ORF">D0Z07_2402</name>
</gene>
<feature type="region of interest" description="Disordered" evidence="1">
    <location>
        <begin position="89"/>
        <end position="150"/>
    </location>
</feature>
<protein>
    <submittedName>
        <fullName evidence="2">Uncharacterized protein</fullName>
    </submittedName>
</protein>
<evidence type="ECO:0000313" key="3">
    <source>
        <dbReference type="Proteomes" id="UP000785200"/>
    </source>
</evidence>
<name>A0A9P7AZ56_9HELO</name>
<accession>A0A9P7AZ56</accession>
<evidence type="ECO:0000256" key="1">
    <source>
        <dbReference type="SAM" id="MobiDB-lite"/>
    </source>
</evidence>
<proteinExistence type="predicted"/>
<keyword evidence="3" id="KW-1185">Reference proteome</keyword>
<feature type="compositionally biased region" description="Gly residues" evidence="1">
    <location>
        <begin position="132"/>
        <end position="144"/>
    </location>
</feature>